<dbReference type="RefSeq" id="WP_229867306.1">
    <property type="nucleotide sequence ID" value="NZ_BMTF01000026.1"/>
</dbReference>
<gene>
    <name evidence="3" type="ORF">GCM10015535_58550</name>
</gene>
<accession>A0ABQ2W6S5</accession>
<evidence type="ECO:0000313" key="4">
    <source>
        <dbReference type="Proteomes" id="UP000660675"/>
    </source>
</evidence>
<evidence type="ECO:0000256" key="1">
    <source>
        <dbReference type="ARBA" id="ARBA00005582"/>
    </source>
</evidence>
<dbReference type="Proteomes" id="UP000660675">
    <property type="component" value="Unassembled WGS sequence"/>
</dbReference>
<comment type="similarity">
    <text evidence="1">Belongs to the Nudix hydrolase family.</text>
</comment>
<dbReference type="EMBL" id="BMTF01000026">
    <property type="protein sequence ID" value="GGV94071.1"/>
    <property type="molecule type" value="Genomic_DNA"/>
</dbReference>
<dbReference type="InterPro" id="IPR015797">
    <property type="entry name" value="NUDIX_hydrolase-like_dom_sf"/>
</dbReference>
<dbReference type="PANTHER" id="PTHR43736:SF1">
    <property type="entry name" value="DIHYDRONEOPTERIN TRIPHOSPHATE DIPHOSPHATASE"/>
    <property type="match status" value="1"/>
</dbReference>
<sequence length="143" mass="16334">MTERVRAILTTPSHTLLLIKRIRPGVPVYWVTPGGKVETSDVTHEDALRREIKEEIAGEVEHLRLLHVLEDDEDRQHFYLVPISTWSFEDRTGPEFSQEGRGEYLLEEVPLTHEALDAVDLKPEEILPILHQALDKGLLTPAL</sequence>
<dbReference type="PROSITE" id="PS51462">
    <property type="entry name" value="NUDIX"/>
    <property type="match status" value="1"/>
</dbReference>
<protein>
    <recommendedName>
        <fullName evidence="2">Nudix hydrolase domain-containing protein</fullName>
    </recommendedName>
</protein>
<evidence type="ECO:0000313" key="3">
    <source>
        <dbReference type="EMBL" id="GGV94071.1"/>
    </source>
</evidence>
<comment type="caution">
    <text evidence="3">The sequence shown here is derived from an EMBL/GenBank/DDBJ whole genome shotgun (WGS) entry which is preliminary data.</text>
</comment>
<dbReference type="CDD" id="cd04669">
    <property type="entry name" value="NUDIX_Hydrolase"/>
    <property type="match status" value="1"/>
</dbReference>
<dbReference type="InterPro" id="IPR000086">
    <property type="entry name" value="NUDIX_hydrolase_dom"/>
</dbReference>
<organism evidence="3 4">
    <name type="scientific">Streptomyces gelaticus</name>
    <dbReference type="NCBI Taxonomy" id="285446"/>
    <lineage>
        <taxon>Bacteria</taxon>
        <taxon>Bacillati</taxon>
        <taxon>Actinomycetota</taxon>
        <taxon>Actinomycetes</taxon>
        <taxon>Kitasatosporales</taxon>
        <taxon>Streptomycetaceae</taxon>
        <taxon>Streptomyces</taxon>
    </lineage>
</organism>
<keyword evidence="4" id="KW-1185">Reference proteome</keyword>
<dbReference type="SUPFAM" id="SSF55811">
    <property type="entry name" value="Nudix"/>
    <property type="match status" value="1"/>
</dbReference>
<dbReference type="PANTHER" id="PTHR43736">
    <property type="entry name" value="ADP-RIBOSE PYROPHOSPHATASE"/>
    <property type="match status" value="1"/>
</dbReference>
<reference evidence="4" key="1">
    <citation type="journal article" date="2019" name="Int. J. Syst. Evol. Microbiol.">
        <title>The Global Catalogue of Microorganisms (GCM) 10K type strain sequencing project: providing services to taxonomists for standard genome sequencing and annotation.</title>
        <authorList>
            <consortium name="The Broad Institute Genomics Platform"/>
            <consortium name="The Broad Institute Genome Sequencing Center for Infectious Disease"/>
            <person name="Wu L."/>
            <person name="Ma J."/>
        </authorList>
    </citation>
    <scope>NUCLEOTIDE SEQUENCE [LARGE SCALE GENOMIC DNA]</scope>
    <source>
        <strain evidence="4">JCM 4376</strain>
    </source>
</reference>
<proteinExistence type="inferred from homology"/>
<dbReference type="Gene3D" id="3.90.79.10">
    <property type="entry name" value="Nucleoside Triphosphate Pyrophosphohydrolase"/>
    <property type="match status" value="1"/>
</dbReference>
<name>A0ABQ2W6S5_9ACTN</name>
<feature type="domain" description="Nudix hydrolase" evidence="2">
    <location>
        <begin position="1"/>
        <end position="143"/>
    </location>
</feature>
<evidence type="ECO:0000259" key="2">
    <source>
        <dbReference type="PROSITE" id="PS51462"/>
    </source>
</evidence>
<dbReference type="Pfam" id="PF00293">
    <property type="entry name" value="NUDIX"/>
    <property type="match status" value="1"/>
</dbReference>